<protein>
    <submittedName>
        <fullName evidence="2">Uncharacterized protein</fullName>
    </submittedName>
</protein>
<feature type="transmembrane region" description="Helical" evidence="1">
    <location>
        <begin position="101"/>
        <end position="118"/>
    </location>
</feature>
<reference evidence="3" key="1">
    <citation type="journal article" date="2014" name="Science">
        <title>Nonhuman genetics. Genomic basis for the convergent evolution of electric organs.</title>
        <authorList>
            <person name="Gallant J.R."/>
            <person name="Traeger L.L."/>
            <person name="Volkening J.D."/>
            <person name="Moffett H."/>
            <person name="Chen P.H."/>
            <person name="Novina C.D."/>
            <person name="Phillips G.N.Jr."/>
            <person name="Anand R."/>
            <person name="Wells G.B."/>
            <person name="Pinch M."/>
            <person name="Guth R."/>
            <person name="Unguez G.A."/>
            <person name="Albert J.S."/>
            <person name="Zakon H.H."/>
            <person name="Samanta M.P."/>
            <person name="Sussman M.R."/>
        </authorList>
    </citation>
    <scope>NUCLEOTIDE SEQUENCE [LARGE SCALE GENOMIC DNA]</scope>
</reference>
<evidence type="ECO:0000256" key="1">
    <source>
        <dbReference type="SAM" id="Phobius"/>
    </source>
</evidence>
<keyword evidence="1" id="KW-0812">Transmembrane</keyword>
<dbReference type="GO" id="GO:0042771">
    <property type="term" value="P:intrinsic apoptotic signaling pathway in response to DNA damage by p53 class mediator"/>
    <property type="evidence" value="ECO:0007669"/>
    <property type="project" value="TreeGrafter"/>
</dbReference>
<dbReference type="Proteomes" id="UP000314983">
    <property type="component" value="Chromosome 12"/>
</dbReference>
<proteinExistence type="predicted"/>
<dbReference type="Pfam" id="PF14965">
    <property type="entry name" value="BRI3BP"/>
    <property type="match status" value="1"/>
</dbReference>
<feature type="transmembrane region" description="Helical" evidence="1">
    <location>
        <begin position="130"/>
        <end position="149"/>
    </location>
</feature>
<reference evidence="2" key="3">
    <citation type="submission" date="2020-05" db="EMBL/GenBank/DDBJ databases">
        <title>Electrophorus electricus (electric eel) genome, fEleEle1, primary haplotype.</title>
        <authorList>
            <person name="Myers G."/>
            <person name="Meyer A."/>
            <person name="Fedrigo O."/>
            <person name="Formenti G."/>
            <person name="Rhie A."/>
            <person name="Tracey A."/>
            <person name="Sims Y."/>
            <person name="Jarvis E.D."/>
        </authorList>
    </citation>
    <scope>NUCLEOTIDE SEQUENCE [LARGE SCALE GENOMIC DNA]</scope>
</reference>
<keyword evidence="1" id="KW-1133">Transmembrane helix</keyword>
<dbReference type="GO" id="GO:0071480">
    <property type="term" value="P:cellular response to gamma radiation"/>
    <property type="evidence" value="ECO:0007669"/>
    <property type="project" value="InterPro"/>
</dbReference>
<organism evidence="2 3">
    <name type="scientific">Electrophorus electricus</name>
    <name type="common">Electric eel</name>
    <name type="synonym">Gymnotus electricus</name>
    <dbReference type="NCBI Taxonomy" id="8005"/>
    <lineage>
        <taxon>Eukaryota</taxon>
        <taxon>Metazoa</taxon>
        <taxon>Chordata</taxon>
        <taxon>Craniata</taxon>
        <taxon>Vertebrata</taxon>
        <taxon>Euteleostomi</taxon>
        <taxon>Actinopterygii</taxon>
        <taxon>Neopterygii</taxon>
        <taxon>Teleostei</taxon>
        <taxon>Ostariophysi</taxon>
        <taxon>Gymnotiformes</taxon>
        <taxon>Gymnotoidei</taxon>
        <taxon>Gymnotidae</taxon>
        <taxon>Electrophorus</taxon>
    </lineage>
</organism>
<keyword evidence="3" id="KW-1185">Reference proteome</keyword>
<reference evidence="2" key="5">
    <citation type="submission" date="2025-09" db="UniProtKB">
        <authorList>
            <consortium name="Ensembl"/>
        </authorList>
    </citation>
    <scope>IDENTIFICATION</scope>
</reference>
<sequence>NVQCFHETVLFWFSCIFLVYHSCGPHLIDHSVSNFFETLRLNNFSVFFLSFISSHLSDPVSIPHFTPEGVFLAAKWALIAAIGYWLLCVVLRVAIVLLKRVFWLLKVVVVGWLFIRIIGEPSASPNITMVRLTLLVVFCAVLSVAFGAARGTSSQWMENRLKNLEGRVKVLEKTEQSDD</sequence>
<dbReference type="Ensembl" id="ENSEEET00000036099.2">
    <property type="protein sequence ID" value="ENSEEEP00000035677.2"/>
    <property type="gene ID" value="ENSEEEG00000016989.2"/>
</dbReference>
<feature type="transmembrane region" description="Helical" evidence="1">
    <location>
        <begin position="76"/>
        <end position="94"/>
    </location>
</feature>
<reference evidence="3" key="2">
    <citation type="journal article" date="2017" name="Sci. Adv.">
        <title>A tail of two voltages: Proteomic comparison of the three electric organs of the electric eel.</title>
        <authorList>
            <person name="Traeger L.L."/>
            <person name="Sabat G."/>
            <person name="Barrett-Wilt G.A."/>
            <person name="Wells G.B."/>
            <person name="Sussman M.R."/>
        </authorList>
    </citation>
    <scope>NUCLEOTIDE SEQUENCE [LARGE SCALE GENOMIC DNA]</scope>
</reference>
<dbReference type="InterPro" id="IPR039492">
    <property type="entry name" value="TMEM109"/>
</dbReference>
<dbReference type="PANTHER" id="PTHR14550">
    <property type="entry name" value="TRANSMEMBRANE PROTEIN 109"/>
    <property type="match status" value="1"/>
</dbReference>
<dbReference type="PANTHER" id="PTHR14550:SF2">
    <property type="entry name" value="TRANSMEMBRANE PROTEIN 109"/>
    <property type="match status" value="1"/>
</dbReference>
<evidence type="ECO:0000313" key="2">
    <source>
        <dbReference type="Ensembl" id="ENSEEEP00000035677.2"/>
    </source>
</evidence>
<reference evidence="2" key="4">
    <citation type="submission" date="2025-08" db="UniProtKB">
        <authorList>
            <consortium name="Ensembl"/>
        </authorList>
    </citation>
    <scope>IDENTIFICATION</scope>
</reference>
<dbReference type="AlphaFoldDB" id="A0A4W4GH35"/>
<evidence type="ECO:0000313" key="3">
    <source>
        <dbReference type="Proteomes" id="UP000314983"/>
    </source>
</evidence>
<keyword evidence="1" id="KW-0472">Membrane</keyword>
<accession>A0A4W4GH35</accession>
<name>A0A4W4GH35_ELEEL</name>
<dbReference type="STRING" id="8005.ENSEEEP00000035677"/>